<accession>A0A2M7TL80</accession>
<gene>
    <name evidence="1" type="ORF">COY29_04800</name>
</gene>
<protein>
    <submittedName>
        <fullName evidence="1">Uncharacterized protein</fullName>
    </submittedName>
</protein>
<dbReference type="Proteomes" id="UP000229753">
    <property type="component" value="Unassembled WGS sequence"/>
</dbReference>
<feature type="non-terminal residue" evidence="1">
    <location>
        <position position="67"/>
    </location>
</feature>
<dbReference type="EMBL" id="PFNO01000157">
    <property type="protein sequence ID" value="PIZ47715.1"/>
    <property type="molecule type" value="Genomic_DNA"/>
</dbReference>
<reference evidence="2" key="1">
    <citation type="submission" date="2017-09" db="EMBL/GenBank/DDBJ databases">
        <title>Depth-based differentiation of microbial function through sediment-hosted aquifers and enrichment of novel symbionts in the deep terrestrial subsurface.</title>
        <authorList>
            <person name="Probst A.J."/>
            <person name="Ladd B."/>
            <person name="Jarett J.K."/>
            <person name="Geller-Mcgrath D.E."/>
            <person name="Sieber C.M.K."/>
            <person name="Emerson J.B."/>
            <person name="Anantharaman K."/>
            <person name="Thomas B.C."/>
            <person name="Malmstrom R."/>
            <person name="Stieglmeier M."/>
            <person name="Klingl A."/>
            <person name="Woyke T."/>
            <person name="Ryan C.M."/>
            <person name="Banfield J.F."/>
        </authorList>
    </citation>
    <scope>NUCLEOTIDE SEQUENCE [LARGE SCALE GENOMIC DNA]</scope>
</reference>
<organism evidence="1 2">
    <name type="scientific">Candidatus Woesebacteria bacterium CG_4_10_14_0_2_um_filter_39_14</name>
    <dbReference type="NCBI Taxonomy" id="1975054"/>
    <lineage>
        <taxon>Bacteria</taxon>
        <taxon>Candidatus Woeseibacteriota</taxon>
    </lineage>
</organism>
<proteinExistence type="predicted"/>
<sequence length="67" mass="8127">KMVLEINKFYGDYFNPYLNFHRPCGFVTETRVDTKGRERKIYGQYTTPYEKLKEVSKKLKENFLKPE</sequence>
<evidence type="ECO:0000313" key="1">
    <source>
        <dbReference type="EMBL" id="PIZ47715.1"/>
    </source>
</evidence>
<dbReference type="AlphaFoldDB" id="A0A2M7TL80"/>
<feature type="non-terminal residue" evidence="1">
    <location>
        <position position="1"/>
    </location>
</feature>
<name>A0A2M7TL80_9BACT</name>
<comment type="caution">
    <text evidence="1">The sequence shown here is derived from an EMBL/GenBank/DDBJ whole genome shotgun (WGS) entry which is preliminary data.</text>
</comment>
<evidence type="ECO:0000313" key="2">
    <source>
        <dbReference type="Proteomes" id="UP000229753"/>
    </source>
</evidence>